<evidence type="ECO:0000256" key="1">
    <source>
        <dbReference type="SAM" id="SignalP"/>
    </source>
</evidence>
<evidence type="ECO:0000313" key="2">
    <source>
        <dbReference type="EMBL" id="ADV09153.1"/>
    </source>
</evidence>
<organism evidence="2">
    <name type="scientific">Neisseria gonorrhoeae TCDC-NG08107</name>
    <dbReference type="NCBI Taxonomy" id="940296"/>
    <lineage>
        <taxon>Bacteria</taxon>
        <taxon>Pseudomonadati</taxon>
        <taxon>Pseudomonadota</taxon>
        <taxon>Betaproteobacteria</taxon>
        <taxon>Neisseriales</taxon>
        <taxon>Neisseriaceae</taxon>
        <taxon>Neisseria</taxon>
    </lineage>
</organism>
<dbReference type="BioCyc" id="NGON940296:GLHN-2232-MONOMER"/>
<dbReference type="EMBL" id="CP002441">
    <property type="protein sequence ID" value="ADV09153.1"/>
    <property type="molecule type" value="Genomic_DNA"/>
</dbReference>
<gene>
    <name evidence="2" type="ORF">NGTW08_p0023</name>
</gene>
<protein>
    <recommendedName>
        <fullName evidence="3">Lipoprotein</fullName>
    </recommendedName>
</protein>
<accession>A0A171IPT8</accession>
<dbReference type="PROSITE" id="PS51257">
    <property type="entry name" value="PROKAR_LIPOPROTEIN"/>
    <property type="match status" value="1"/>
</dbReference>
<keyword evidence="1" id="KW-0732">Signal</keyword>
<proteinExistence type="predicted"/>
<feature type="signal peptide" evidence="1">
    <location>
        <begin position="1"/>
        <end position="21"/>
    </location>
</feature>
<evidence type="ECO:0008006" key="3">
    <source>
        <dbReference type="Google" id="ProtNLM"/>
    </source>
</evidence>
<dbReference type="AlphaFoldDB" id="A0A171IPT8"/>
<sequence>MKDYLMRTLFFVLLSSFMLVACQQKDENQQRREELRKVDQDVLKRPYKRKE</sequence>
<feature type="chain" id="PRO_5007906816" description="Lipoprotein" evidence="1">
    <location>
        <begin position="22"/>
        <end position="51"/>
    </location>
</feature>
<reference evidence="2" key="2">
    <citation type="journal article" date="2011" name="J. Bacteriol.">
        <title>Draft genome sequence of a dominant, multidrug-resistant Neisseria gonorrhoeae strain, TCDC-NG08107, from a sexual group at high risk of acquiring human immunodeficiency virus infection and syphilis.</title>
        <authorList>
            <person name="Chen C.C."/>
            <person name="Hsia K.C."/>
            <person name="Huang C.T."/>
            <person name="Wong W.W."/>
            <person name="Yen M.Y."/>
            <person name="Li L.H."/>
            <person name="Lin K.Y."/>
            <person name="Chen K.W."/>
            <person name="Li S.Y."/>
        </authorList>
    </citation>
    <scope>NUCLEOTIDE SEQUENCE</scope>
    <source>
        <strain evidence="2">TCDC-NG08107</strain>
        <plasmid evidence="2">pNGTCDC08107</plasmid>
    </source>
</reference>
<reference evidence="2" key="1">
    <citation type="submission" date="2010-12" db="EMBL/GenBank/DDBJ databases">
        <authorList>
            <person name="Wang C.B."/>
            <person name="He X.J."/>
        </authorList>
    </citation>
    <scope>NUCLEOTIDE SEQUENCE</scope>
    <source>
        <strain evidence="2">TCDC-NG08107</strain>
        <plasmid evidence="2">pNGTCDC08107</plasmid>
    </source>
</reference>
<geneLocation type="plasmid" evidence="2">
    <name>pNGTCDC08107</name>
</geneLocation>
<name>A0A171IPT8_NEIGO</name>
<keyword evidence="2" id="KW-0614">Plasmid</keyword>